<feature type="domain" description="NERD" evidence="1">
    <location>
        <begin position="41"/>
        <end position="157"/>
    </location>
</feature>
<dbReference type="Pfam" id="PF08378">
    <property type="entry name" value="NERD"/>
    <property type="match status" value="1"/>
</dbReference>
<accession>A0ABU9KB81</accession>
<evidence type="ECO:0000313" key="2">
    <source>
        <dbReference type="EMBL" id="MEL3973359.1"/>
    </source>
</evidence>
<reference evidence="2 3" key="1">
    <citation type="submission" date="2024-04" db="EMBL/GenBank/DDBJ databases">
        <title>Bacillus oryzaecorticis sp. nov., a moderately halophilic bacterium isolated from rice husks.</title>
        <authorList>
            <person name="Zhu H.-S."/>
        </authorList>
    </citation>
    <scope>NUCLEOTIDE SEQUENCE [LARGE SCALE GENOMIC DNA]</scope>
    <source>
        <strain evidence="2 3">ZC255</strain>
    </source>
</reference>
<dbReference type="InterPro" id="IPR011528">
    <property type="entry name" value="NERD"/>
</dbReference>
<dbReference type="Proteomes" id="UP001389717">
    <property type="component" value="Unassembled WGS sequence"/>
</dbReference>
<comment type="caution">
    <text evidence="2">The sequence shown here is derived from an EMBL/GenBank/DDBJ whole genome shotgun (WGS) entry which is preliminary data.</text>
</comment>
<name>A0ABU9KB81_9BACI</name>
<dbReference type="EMBL" id="JBBYAF010000027">
    <property type="protein sequence ID" value="MEL3973359.1"/>
    <property type="molecule type" value="Genomic_DNA"/>
</dbReference>
<evidence type="ECO:0000259" key="1">
    <source>
        <dbReference type="PROSITE" id="PS50965"/>
    </source>
</evidence>
<dbReference type="RefSeq" id="WP_341984615.1">
    <property type="nucleotide sequence ID" value="NZ_JBBYAF010000027.1"/>
</dbReference>
<keyword evidence="3" id="KW-1185">Reference proteome</keyword>
<evidence type="ECO:0000313" key="3">
    <source>
        <dbReference type="Proteomes" id="UP001389717"/>
    </source>
</evidence>
<sequence length="322" mass="37842">MFAKDRVKPVKIDQNEALLRGLVDNHPKIPLIEQDFKKRKAGFNGEKAVDYQLSFLTDKKYMIFNDLKLPLTPHHFQIDSLLFTPYYTLILEIKNISGTLTIDSEFNQLTKNYNGIETGFLDPIMQAQRQKLFLQRFFYDYNLVIPPIEYLVVISNPNTILKMANRQTLQPPYDKIIHAQNLIREISKLNSIYPEEKVNKRELRKIKKVLLNKHDTNFTSILNTYGINEEELQRGVYCEICSEKMERVYGTWSCSSCKFSSKRAHEQKIEDYFLLIKPFITNKELRKFLDLESRKTAEKILNSLNLKTTGSTKATIYHKEFH</sequence>
<proteinExistence type="predicted"/>
<gene>
    <name evidence="2" type="ORF">AAEO50_13810</name>
</gene>
<dbReference type="PROSITE" id="PS50965">
    <property type="entry name" value="NERD"/>
    <property type="match status" value="1"/>
</dbReference>
<organism evidence="2 3">
    <name type="scientific">Rossellomorea oryzaecorticis</name>
    <dbReference type="NCBI Taxonomy" id="1396505"/>
    <lineage>
        <taxon>Bacteria</taxon>
        <taxon>Bacillati</taxon>
        <taxon>Bacillota</taxon>
        <taxon>Bacilli</taxon>
        <taxon>Bacillales</taxon>
        <taxon>Bacillaceae</taxon>
        <taxon>Rossellomorea</taxon>
    </lineage>
</organism>
<protein>
    <submittedName>
        <fullName evidence="2">Nuclease-related domain-containing protein</fullName>
    </submittedName>
</protein>